<dbReference type="PRINTS" id="PR00792">
    <property type="entry name" value="PEPSIN"/>
</dbReference>
<evidence type="ECO:0000256" key="11">
    <source>
        <dbReference type="SAM" id="Phobius"/>
    </source>
</evidence>
<keyword evidence="2 9" id="KW-0645">Protease</keyword>
<keyword evidence="5 9" id="KW-0378">Hydrolase</keyword>
<feature type="domain" description="Peptidase A1" evidence="13">
    <location>
        <begin position="72"/>
        <end position="414"/>
    </location>
</feature>
<proteinExistence type="inferred from homology"/>
<dbReference type="Proteomes" id="UP000030854">
    <property type="component" value="Unassembled WGS sequence"/>
</dbReference>
<dbReference type="PROSITE" id="PS51767">
    <property type="entry name" value="PEPTIDASE_A1"/>
    <property type="match status" value="1"/>
</dbReference>
<evidence type="ECO:0000256" key="2">
    <source>
        <dbReference type="ARBA" id="ARBA00022670"/>
    </source>
</evidence>
<protein>
    <recommendedName>
        <fullName evidence="7">Probable aspartic-type endopeptidase OPSB</fullName>
    </recommendedName>
    <alternativeName>
        <fullName evidence="6">Probable aspartic-type endopeptidase opsB</fullName>
    </alternativeName>
</protein>
<dbReference type="Gene3D" id="2.40.70.10">
    <property type="entry name" value="Acid Proteases"/>
    <property type="match status" value="2"/>
</dbReference>
<dbReference type="FunFam" id="2.40.70.10:FF:000011">
    <property type="entry name" value="Aspartic protease"/>
    <property type="match status" value="1"/>
</dbReference>
<name>A0A0B1P6D8_UNCNE</name>
<evidence type="ECO:0000313" key="14">
    <source>
        <dbReference type="EMBL" id="KHJ33793.1"/>
    </source>
</evidence>
<dbReference type="AlphaFoldDB" id="A0A0B1P6D8"/>
<evidence type="ECO:0000259" key="13">
    <source>
        <dbReference type="PROSITE" id="PS51767"/>
    </source>
</evidence>
<dbReference type="InterPro" id="IPR021109">
    <property type="entry name" value="Peptidase_aspartic_dom_sf"/>
</dbReference>
<feature type="active site" evidence="8">
    <location>
        <position position="90"/>
    </location>
</feature>
<organism evidence="14 15">
    <name type="scientific">Uncinula necator</name>
    <name type="common">Grape powdery mildew</name>
    <dbReference type="NCBI Taxonomy" id="52586"/>
    <lineage>
        <taxon>Eukaryota</taxon>
        <taxon>Fungi</taxon>
        <taxon>Dikarya</taxon>
        <taxon>Ascomycota</taxon>
        <taxon>Pezizomycotina</taxon>
        <taxon>Leotiomycetes</taxon>
        <taxon>Erysiphales</taxon>
        <taxon>Erysiphaceae</taxon>
        <taxon>Erysiphe</taxon>
    </lineage>
</organism>
<keyword evidence="4 9" id="KW-0064">Aspartyl protease</keyword>
<reference evidence="14 15" key="1">
    <citation type="journal article" date="2014" name="BMC Genomics">
        <title>Adaptive genomic structural variation in the grape powdery mildew pathogen, Erysiphe necator.</title>
        <authorList>
            <person name="Jones L."/>
            <person name="Riaz S."/>
            <person name="Morales-Cruz A."/>
            <person name="Amrine K.C."/>
            <person name="McGuire B."/>
            <person name="Gubler W.D."/>
            <person name="Walker M.A."/>
            <person name="Cantu D."/>
        </authorList>
    </citation>
    <scope>NUCLEOTIDE SEQUENCE [LARGE SCALE GENOMIC DNA]</scope>
    <source>
        <strain evidence="15">c</strain>
    </source>
</reference>
<dbReference type="GO" id="GO:0004190">
    <property type="term" value="F:aspartic-type endopeptidase activity"/>
    <property type="evidence" value="ECO:0007669"/>
    <property type="project" value="UniProtKB-KW"/>
</dbReference>
<dbReference type="OMA" id="TYLPQDM"/>
<evidence type="ECO:0000256" key="1">
    <source>
        <dbReference type="ARBA" id="ARBA00007447"/>
    </source>
</evidence>
<evidence type="ECO:0000256" key="3">
    <source>
        <dbReference type="ARBA" id="ARBA00022729"/>
    </source>
</evidence>
<keyword evidence="15" id="KW-1185">Reference proteome</keyword>
<feature type="signal peptide" evidence="12">
    <location>
        <begin position="1"/>
        <end position="23"/>
    </location>
</feature>
<dbReference type="HOGENOM" id="CLU_013253_9_3_1"/>
<keyword evidence="11" id="KW-0472">Membrane</keyword>
<keyword evidence="11" id="KW-1133">Transmembrane helix</keyword>
<dbReference type="PANTHER" id="PTHR47966">
    <property type="entry name" value="BETA-SITE APP-CLEAVING ENZYME, ISOFORM A-RELATED"/>
    <property type="match status" value="1"/>
</dbReference>
<evidence type="ECO:0000256" key="6">
    <source>
        <dbReference type="ARBA" id="ARBA00067536"/>
    </source>
</evidence>
<comment type="similarity">
    <text evidence="1 9">Belongs to the peptidase A1 family.</text>
</comment>
<dbReference type="PROSITE" id="PS00141">
    <property type="entry name" value="ASP_PROTEASE"/>
    <property type="match status" value="1"/>
</dbReference>
<evidence type="ECO:0000256" key="10">
    <source>
        <dbReference type="SAM" id="MobiDB-lite"/>
    </source>
</evidence>
<dbReference type="PANTHER" id="PTHR47966:SF65">
    <property type="entry name" value="ASPARTIC-TYPE ENDOPEPTIDASE"/>
    <property type="match status" value="1"/>
</dbReference>
<dbReference type="CDD" id="cd05474">
    <property type="entry name" value="SAP_like"/>
    <property type="match status" value="1"/>
</dbReference>
<dbReference type="GO" id="GO:0006508">
    <property type="term" value="P:proteolysis"/>
    <property type="evidence" value="ECO:0007669"/>
    <property type="project" value="UniProtKB-KW"/>
</dbReference>
<evidence type="ECO:0000313" key="15">
    <source>
        <dbReference type="Proteomes" id="UP000030854"/>
    </source>
</evidence>
<dbReference type="InterPro" id="IPR033121">
    <property type="entry name" value="PEPTIDASE_A1"/>
</dbReference>
<dbReference type="STRING" id="52586.A0A0B1P6D8"/>
<feature type="active site" evidence="8">
    <location>
        <position position="294"/>
    </location>
</feature>
<dbReference type="Pfam" id="PF00026">
    <property type="entry name" value="Asp"/>
    <property type="match status" value="1"/>
</dbReference>
<accession>A0A0B1P6D8</accession>
<evidence type="ECO:0000256" key="4">
    <source>
        <dbReference type="ARBA" id="ARBA00022750"/>
    </source>
</evidence>
<feature type="transmembrane region" description="Helical" evidence="11">
    <location>
        <begin position="510"/>
        <end position="532"/>
    </location>
</feature>
<gene>
    <name evidence="14" type="ORF">EV44_g0324</name>
</gene>
<keyword evidence="11" id="KW-0812">Transmembrane</keyword>
<dbReference type="InterPro" id="IPR033876">
    <property type="entry name" value="SAP-like"/>
</dbReference>
<evidence type="ECO:0000256" key="12">
    <source>
        <dbReference type="SAM" id="SignalP"/>
    </source>
</evidence>
<feature type="region of interest" description="Disordered" evidence="10">
    <location>
        <begin position="450"/>
        <end position="504"/>
    </location>
</feature>
<dbReference type="EMBL" id="JNVN01001230">
    <property type="protein sequence ID" value="KHJ33793.1"/>
    <property type="molecule type" value="Genomic_DNA"/>
</dbReference>
<dbReference type="SUPFAM" id="SSF50630">
    <property type="entry name" value="Acid proteases"/>
    <property type="match status" value="1"/>
</dbReference>
<feature type="chain" id="PRO_5002080509" description="Probable aspartic-type endopeptidase OPSB" evidence="12">
    <location>
        <begin position="24"/>
        <end position="533"/>
    </location>
</feature>
<keyword evidence="3 12" id="KW-0732">Signal</keyword>
<evidence type="ECO:0000256" key="5">
    <source>
        <dbReference type="ARBA" id="ARBA00022801"/>
    </source>
</evidence>
<sequence>MKMSFKMNLLFLLTASLLMPSWCTTSSLHLDIQRNNVVRDAQLQKRATQNFHAKRGDSVVASLSNSLMQGLYFANVTVGTPGQNLALQIDTGSSDTWVPSSSATLCRSPKLGGCPDGSFSATQSSTFSLIGQGDFNISYVDNTGAVGDYFQDSFGIGDATLSGFEMGLALQTTIGIGIMGIGYNTSEANTNTDSGGNGTIYQNLPFALVSQGQVKSPAYSLWLNDLESSTGSILFGGVDTEKYMGKLTTVKVDPISRDYGITSFTVAFTSLSATSKSGTDQLTPPDFAVPAILDSGTTITLLPDKIAALIFEELGATPEDQLGAVLVPCDLAKNDGTLSYGFGGPDGPTIKVAVSDLVLPLTDNRGRSPKYKNGQTACQLGIEPAGSLPVLLGDTFLRSAYVVYDLINNQVALAETKFNVTKSNVVPFPSFGASIPDSKTISNEVQVLPTASSTPTVDDPQNPTGTNPLQVEQSPIPTQLNAKPGFLSTNDSKPNNAKKSLASTSLEPPAWPWTVVTCLSLALISVGGVFSLL</sequence>
<evidence type="ECO:0000256" key="9">
    <source>
        <dbReference type="RuleBase" id="RU000454"/>
    </source>
</evidence>
<evidence type="ECO:0000256" key="7">
    <source>
        <dbReference type="ARBA" id="ARBA00068059"/>
    </source>
</evidence>
<dbReference type="InterPro" id="IPR001969">
    <property type="entry name" value="Aspartic_peptidase_AS"/>
</dbReference>
<evidence type="ECO:0000256" key="8">
    <source>
        <dbReference type="PIRSR" id="PIRSR601461-1"/>
    </source>
</evidence>
<comment type="caution">
    <text evidence="14">The sequence shown here is derived from an EMBL/GenBank/DDBJ whole genome shotgun (WGS) entry which is preliminary data.</text>
</comment>
<dbReference type="InterPro" id="IPR001461">
    <property type="entry name" value="Aspartic_peptidase_A1"/>
</dbReference>